<comment type="caution">
    <text evidence="12">The sequence shown here is derived from an EMBL/GenBank/DDBJ whole genome shotgun (WGS) entry which is preliminary data.</text>
</comment>
<feature type="domain" description="Peptidase M13 N-terminal" evidence="11">
    <location>
        <begin position="208"/>
        <end position="350"/>
    </location>
</feature>
<evidence type="ECO:0000256" key="9">
    <source>
        <dbReference type="SAM" id="Phobius"/>
    </source>
</evidence>
<proteinExistence type="inferred from homology"/>
<dbReference type="AlphaFoldDB" id="A0A9P3H258"/>
<dbReference type="GO" id="GO:0016485">
    <property type="term" value="P:protein processing"/>
    <property type="evidence" value="ECO:0007669"/>
    <property type="project" value="TreeGrafter"/>
</dbReference>
<dbReference type="PROSITE" id="PS51885">
    <property type="entry name" value="NEPRILYSIN"/>
    <property type="match status" value="1"/>
</dbReference>
<reference evidence="12" key="2">
    <citation type="journal article" date="2022" name="Microbiol. Resour. Announc.">
        <title>Whole-Genome Sequence of Entomortierella parvispora E1425, a Mucoromycotan Fungus Associated with Burkholderiaceae-Related Endosymbiotic Bacteria.</title>
        <authorList>
            <person name="Herlambang A."/>
            <person name="Guo Y."/>
            <person name="Takashima Y."/>
            <person name="Narisawa K."/>
            <person name="Ohta H."/>
            <person name="Nishizawa T."/>
        </authorList>
    </citation>
    <scope>NUCLEOTIDE SEQUENCE</scope>
    <source>
        <strain evidence="12">E1425</strain>
    </source>
</reference>
<feature type="compositionally biased region" description="Polar residues" evidence="8">
    <location>
        <begin position="19"/>
        <end position="37"/>
    </location>
</feature>
<keyword evidence="5" id="KW-0378">Hydrolase</keyword>
<dbReference type="GO" id="GO:0004222">
    <property type="term" value="F:metalloendopeptidase activity"/>
    <property type="evidence" value="ECO:0007669"/>
    <property type="project" value="InterPro"/>
</dbReference>
<feature type="compositionally biased region" description="Low complexity" evidence="8">
    <location>
        <begin position="38"/>
        <end position="53"/>
    </location>
</feature>
<dbReference type="Pfam" id="PF01431">
    <property type="entry name" value="Peptidase_M13"/>
    <property type="match status" value="1"/>
</dbReference>
<protein>
    <recommendedName>
        <fullName evidence="14">Endothelin-converting enzyme 1</fullName>
    </recommendedName>
</protein>
<keyword evidence="3" id="KW-0645">Protease</keyword>
<sequence length="998" mass="111820">MPPSPSSDTTPLLAGQHPPRSSSIPTHSNYPSGSPGQHLSSSLPANSSHSNNNTNGRHWSEETEDILGPDPSTYGHQNTGGAGYRRRSGPPPPGGPGSPSGLHSHADLDAQRFFGQDRPTGLKRVFYSCCCFPCRRAYFSFQNKYSKTEKKWMAVAALFFVLSICLLCAYVRAREEIPASGKNGICTSRECTIIAADILRDMKPEVDPCTDFFTFNCGGFVDRVPIPDDKGQFGYFNLIQKSNQEVIKAILSPPESTNDNSRSKDDASRRNLIKLQSMYESCMDEKKLTEVGVKPLADLVQKMIKTFPAPNSVLDTQSESTLEDAMDNLKWLNSRGKPPSILRLEMQEQNKKEAELDKEEAPGAPKAQAQFHVPVAADLKDHLHTIPEPVDTFLGDEINKRADPVEEQKKQEALMVQAEREELAHAIAQLAWLEVTTMVEFDVDADPKNPDVNVFRMEESGLGLPSKEYYTEEKIVGIYQTTVEEMFTIVMGKGKDKNHDGVLEPETITKPILWAEVAKNVVEFEKLLAAISSDREDLSNPELTYNPRTLAEIADILPAIDWTVVIEKLFGAGAAVPEPIIISSPEYFEKLNALLKDTPVMTLQNYFAWRLIQALSSDLGVEFRKPLQQLKAALQGVSADQITPRWETCVSDVDKSLGAMAGHYFIEKTFKGDSKEMADGIITSLRSSFLKGLSHLDWLDHETLLNATEKVNLLIQKIGYSVESPDVRSPESLEDYFKDLGVDKQDYFGNQVRARSWRIDRVFKDLDKPVDKAKWLMSPQTVNAYYNPPVNEIVFPAGILQQPFFHSESPEYLNYGGIGVVAGHELTHAFDDEGRQYDAHGKLSDWWSKQTLEEFKAKSQCFVDQYGNFTVKDPQGRENHVNGRLTLGENLADNGGLKKAFEAWQARFKSDPHGNKYKNHLLSGLEDYSREQLYYMSFARVWCSNRRPASAIEGLRTDPHAPAKWRVNGAVQNSAHFAEVFKCVERSPMNPDSKCDLW</sequence>
<evidence type="ECO:0000256" key="2">
    <source>
        <dbReference type="ARBA" id="ARBA00007357"/>
    </source>
</evidence>
<evidence type="ECO:0000256" key="7">
    <source>
        <dbReference type="ARBA" id="ARBA00023049"/>
    </source>
</evidence>
<keyword evidence="13" id="KW-1185">Reference proteome</keyword>
<feature type="domain" description="Peptidase M13 N-terminal" evidence="11">
    <location>
        <begin position="415"/>
        <end position="720"/>
    </location>
</feature>
<dbReference type="CDD" id="cd08662">
    <property type="entry name" value="M13"/>
    <property type="match status" value="1"/>
</dbReference>
<keyword evidence="4" id="KW-0479">Metal-binding</keyword>
<comment type="similarity">
    <text evidence="2">Belongs to the peptidase M13 family.</text>
</comment>
<feature type="region of interest" description="Disordered" evidence="8">
    <location>
        <begin position="1"/>
        <end position="105"/>
    </location>
</feature>
<evidence type="ECO:0000256" key="5">
    <source>
        <dbReference type="ARBA" id="ARBA00022801"/>
    </source>
</evidence>
<dbReference type="SUPFAM" id="SSF55486">
    <property type="entry name" value="Metalloproteases ('zincins'), catalytic domain"/>
    <property type="match status" value="2"/>
</dbReference>
<evidence type="ECO:0000256" key="6">
    <source>
        <dbReference type="ARBA" id="ARBA00022833"/>
    </source>
</evidence>
<keyword evidence="7" id="KW-0482">Metalloprotease</keyword>
<evidence type="ECO:0000256" key="8">
    <source>
        <dbReference type="SAM" id="MobiDB-lite"/>
    </source>
</evidence>
<dbReference type="EMBL" id="BQFW01000002">
    <property type="protein sequence ID" value="GJJ68715.1"/>
    <property type="molecule type" value="Genomic_DNA"/>
</dbReference>
<evidence type="ECO:0000259" key="11">
    <source>
        <dbReference type="Pfam" id="PF05649"/>
    </source>
</evidence>
<dbReference type="InterPro" id="IPR042089">
    <property type="entry name" value="Peptidase_M13_dom_2"/>
</dbReference>
<feature type="transmembrane region" description="Helical" evidence="9">
    <location>
        <begin position="152"/>
        <end position="173"/>
    </location>
</feature>
<keyword evidence="9" id="KW-1133">Transmembrane helix</keyword>
<dbReference type="InterPro" id="IPR000718">
    <property type="entry name" value="Peptidase_M13"/>
</dbReference>
<keyword evidence="9" id="KW-0472">Membrane</keyword>
<evidence type="ECO:0000259" key="10">
    <source>
        <dbReference type="Pfam" id="PF01431"/>
    </source>
</evidence>
<name>A0A9P3H258_9FUNG</name>
<dbReference type="GO" id="GO:0046872">
    <property type="term" value="F:metal ion binding"/>
    <property type="evidence" value="ECO:0007669"/>
    <property type="project" value="UniProtKB-KW"/>
</dbReference>
<comment type="cofactor">
    <cofactor evidence="1">
        <name>Zn(2+)</name>
        <dbReference type="ChEBI" id="CHEBI:29105"/>
    </cofactor>
</comment>
<dbReference type="InterPro" id="IPR008753">
    <property type="entry name" value="Peptidase_M13_N"/>
</dbReference>
<evidence type="ECO:0000313" key="13">
    <source>
        <dbReference type="Proteomes" id="UP000827284"/>
    </source>
</evidence>
<dbReference type="PANTHER" id="PTHR11733">
    <property type="entry name" value="ZINC METALLOPROTEASE FAMILY M13 NEPRILYSIN-RELATED"/>
    <property type="match status" value="1"/>
</dbReference>
<evidence type="ECO:0000256" key="4">
    <source>
        <dbReference type="ARBA" id="ARBA00022723"/>
    </source>
</evidence>
<evidence type="ECO:0008006" key="14">
    <source>
        <dbReference type="Google" id="ProtNLM"/>
    </source>
</evidence>
<organism evidence="12 13">
    <name type="scientific">Entomortierella parvispora</name>
    <dbReference type="NCBI Taxonomy" id="205924"/>
    <lineage>
        <taxon>Eukaryota</taxon>
        <taxon>Fungi</taxon>
        <taxon>Fungi incertae sedis</taxon>
        <taxon>Mucoromycota</taxon>
        <taxon>Mortierellomycotina</taxon>
        <taxon>Mortierellomycetes</taxon>
        <taxon>Mortierellales</taxon>
        <taxon>Mortierellaceae</taxon>
        <taxon>Entomortierella</taxon>
    </lineage>
</organism>
<keyword evidence="9" id="KW-0812">Transmembrane</keyword>
<evidence type="ECO:0000256" key="3">
    <source>
        <dbReference type="ARBA" id="ARBA00022670"/>
    </source>
</evidence>
<dbReference type="Pfam" id="PF05649">
    <property type="entry name" value="Peptidase_M13_N"/>
    <property type="match status" value="2"/>
</dbReference>
<dbReference type="Gene3D" id="1.10.1380.10">
    <property type="entry name" value="Neutral endopeptidase , domain2"/>
    <property type="match status" value="1"/>
</dbReference>
<dbReference type="InterPro" id="IPR024079">
    <property type="entry name" value="MetalloPept_cat_dom_sf"/>
</dbReference>
<dbReference type="InterPro" id="IPR018497">
    <property type="entry name" value="Peptidase_M13_C"/>
</dbReference>
<dbReference type="GO" id="GO:0005886">
    <property type="term" value="C:plasma membrane"/>
    <property type="evidence" value="ECO:0007669"/>
    <property type="project" value="TreeGrafter"/>
</dbReference>
<dbReference type="Proteomes" id="UP000827284">
    <property type="component" value="Unassembled WGS sequence"/>
</dbReference>
<gene>
    <name evidence="12" type="ORF">EMPS_01061</name>
</gene>
<keyword evidence="6" id="KW-0862">Zinc</keyword>
<feature type="domain" description="Peptidase M13 C-terminal" evidence="10">
    <location>
        <begin position="783"/>
        <end position="997"/>
    </location>
</feature>
<dbReference type="PANTHER" id="PTHR11733:SF167">
    <property type="entry name" value="FI17812P1-RELATED"/>
    <property type="match status" value="1"/>
</dbReference>
<dbReference type="OrthoDB" id="6475849at2759"/>
<evidence type="ECO:0000256" key="1">
    <source>
        <dbReference type="ARBA" id="ARBA00001947"/>
    </source>
</evidence>
<reference evidence="12" key="1">
    <citation type="submission" date="2021-11" db="EMBL/GenBank/DDBJ databases">
        <authorList>
            <person name="Herlambang A."/>
            <person name="Guo Y."/>
            <person name="Takashima Y."/>
            <person name="Nishizawa T."/>
        </authorList>
    </citation>
    <scope>NUCLEOTIDE SEQUENCE</scope>
    <source>
        <strain evidence="12">E1425</strain>
    </source>
</reference>
<accession>A0A9P3H258</accession>
<dbReference type="Gene3D" id="3.40.390.10">
    <property type="entry name" value="Collagenase (Catalytic Domain)"/>
    <property type="match status" value="2"/>
</dbReference>
<dbReference type="PRINTS" id="PR00786">
    <property type="entry name" value="NEPRILYSIN"/>
</dbReference>
<evidence type="ECO:0000313" key="12">
    <source>
        <dbReference type="EMBL" id="GJJ68715.1"/>
    </source>
</evidence>